<organism evidence="1 2">
    <name type="scientific">Eumeta variegata</name>
    <name type="common">Bagworm moth</name>
    <name type="synonym">Eumeta japonica</name>
    <dbReference type="NCBI Taxonomy" id="151549"/>
    <lineage>
        <taxon>Eukaryota</taxon>
        <taxon>Metazoa</taxon>
        <taxon>Ecdysozoa</taxon>
        <taxon>Arthropoda</taxon>
        <taxon>Hexapoda</taxon>
        <taxon>Insecta</taxon>
        <taxon>Pterygota</taxon>
        <taxon>Neoptera</taxon>
        <taxon>Endopterygota</taxon>
        <taxon>Lepidoptera</taxon>
        <taxon>Glossata</taxon>
        <taxon>Ditrysia</taxon>
        <taxon>Tineoidea</taxon>
        <taxon>Psychidae</taxon>
        <taxon>Oiketicinae</taxon>
        <taxon>Eumeta</taxon>
    </lineage>
</organism>
<dbReference type="AlphaFoldDB" id="A0A4C1U9U1"/>
<evidence type="ECO:0000313" key="1">
    <source>
        <dbReference type="EMBL" id="GBP23089.1"/>
    </source>
</evidence>
<gene>
    <name evidence="1" type="ORF">EVAR_13108_1</name>
</gene>
<comment type="caution">
    <text evidence="1">The sequence shown here is derived from an EMBL/GenBank/DDBJ whole genome shotgun (WGS) entry which is preliminary data.</text>
</comment>
<reference evidence="1 2" key="1">
    <citation type="journal article" date="2019" name="Commun. Biol.">
        <title>The bagworm genome reveals a unique fibroin gene that provides high tensile strength.</title>
        <authorList>
            <person name="Kono N."/>
            <person name="Nakamura H."/>
            <person name="Ohtoshi R."/>
            <person name="Tomita M."/>
            <person name="Numata K."/>
            <person name="Arakawa K."/>
        </authorList>
    </citation>
    <scope>NUCLEOTIDE SEQUENCE [LARGE SCALE GENOMIC DNA]</scope>
</reference>
<evidence type="ECO:0000313" key="2">
    <source>
        <dbReference type="Proteomes" id="UP000299102"/>
    </source>
</evidence>
<dbReference type="EMBL" id="BGZK01000147">
    <property type="protein sequence ID" value="GBP23089.1"/>
    <property type="molecule type" value="Genomic_DNA"/>
</dbReference>
<protein>
    <submittedName>
        <fullName evidence="1">Uncharacterized protein</fullName>
    </submittedName>
</protein>
<accession>A0A4C1U9U1</accession>
<name>A0A4C1U9U1_EUMVA</name>
<sequence length="115" mass="12895">MHYVLTTSRPAWHTSCDTDEIVHITAQNLTSNSFKNQYCIKTLSRINDLGRLRKHRNKQGVRLDASAGAIADAGVCNHSIYKPFKHTPHPSSVRLIYSDRAGFKLSAASALKFRL</sequence>
<proteinExistence type="predicted"/>
<keyword evidence="2" id="KW-1185">Reference proteome</keyword>
<dbReference type="Proteomes" id="UP000299102">
    <property type="component" value="Unassembled WGS sequence"/>
</dbReference>